<accession>G0TYX3</accession>
<proteinExistence type="predicted"/>
<evidence type="ECO:0000313" key="1">
    <source>
        <dbReference type="EMBL" id="CCC49176.1"/>
    </source>
</evidence>
<gene>
    <name evidence="1" type="ORF">TVY486_0705035</name>
</gene>
<name>G0TYX3_TRYVY</name>
<dbReference type="EMBL" id="HE573023">
    <property type="protein sequence ID" value="CCC49176.1"/>
    <property type="molecule type" value="Genomic_DNA"/>
</dbReference>
<dbReference type="AlphaFoldDB" id="G0TYX3"/>
<protein>
    <submittedName>
        <fullName evidence="1">Uncharacterized protein</fullName>
    </submittedName>
</protein>
<organism evidence="1">
    <name type="scientific">Trypanosoma vivax (strain Y486)</name>
    <dbReference type="NCBI Taxonomy" id="1055687"/>
    <lineage>
        <taxon>Eukaryota</taxon>
        <taxon>Discoba</taxon>
        <taxon>Euglenozoa</taxon>
        <taxon>Kinetoplastea</taxon>
        <taxon>Metakinetoplastina</taxon>
        <taxon>Trypanosomatida</taxon>
        <taxon>Trypanosomatidae</taxon>
        <taxon>Trypanosoma</taxon>
        <taxon>Duttonella</taxon>
    </lineage>
</organism>
<dbReference type="VEuPathDB" id="TriTrypDB:TvY486_0705035"/>
<sequence>MLSNFPIAARRPSGPRMVFYFPRLCKSLCTPLYLWRCVIPSTFVALVLAMSDDNRAQTLVKCIENLIQSLESNATLPEVAPQLVNVFAQFMRTVHHDIVITGDKGPAVATAACIPLWEMLHIQSGLVAPLKGTVMGFVITMLTGLYPKARDRRCLFQHSGCLGSLGSPRVTLSYRLPMQTEITKFVTDSEPSLMSYKEVVIYVRNTLSVEENILSTNSTAELLSKTKLLTDCVLPHCVLVESQSQTVVPDRGDGPILIYLSCESESSIRALGVLQQTIWKYLILLHVYAPEEERSLINFLTNSTWAQRSVLCKGNVEISYHTLMAPVAQEAAVCASFVAFRADGPPDNSPLVPPRLLDFMFTSENRSLPSSPYGDLSKAFSDVSLMRRKASITQQSVERLEELIGKTIPQEIEFANESSSCRDCDKLTMLCRNLLMSPVARSQRFKGLSAHFLKRMLFSRKRSRIEFYEGPVFLPVASTLSDLFSNEDNKPLTTLERISTAPD</sequence>
<reference evidence="1" key="1">
    <citation type="journal article" date="2012" name="Proc. Natl. Acad. Sci. U.S.A.">
        <title>Antigenic diversity is generated by distinct evolutionary mechanisms in African trypanosome species.</title>
        <authorList>
            <person name="Jackson A.P."/>
            <person name="Berry A."/>
            <person name="Aslett M."/>
            <person name="Allison H.C."/>
            <person name="Burton P."/>
            <person name="Vavrova-Anderson J."/>
            <person name="Brown R."/>
            <person name="Browne H."/>
            <person name="Corton N."/>
            <person name="Hauser H."/>
            <person name="Gamble J."/>
            <person name="Gilderthorp R."/>
            <person name="Marcello L."/>
            <person name="McQuillan J."/>
            <person name="Otto T.D."/>
            <person name="Quail M.A."/>
            <person name="Sanders M.J."/>
            <person name="van Tonder A."/>
            <person name="Ginger M.L."/>
            <person name="Field M.C."/>
            <person name="Barry J.D."/>
            <person name="Hertz-Fowler C."/>
            <person name="Berriman M."/>
        </authorList>
    </citation>
    <scope>NUCLEOTIDE SEQUENCE</scope>
    <source>
        <strain evidence="1">Y486</strain>
    </source>
</reference>